<dbReference type="SUPFAM" id="SSF56784">
    <property type="entry name" value="HAD-like"/>
    <property type="match status" value="1"/>
</dbReference>
<dbReference type="SUPFAM" id="SSF52266">
    <property type="entry name" value="SGNH hydrolase"/>
    <property type="match status" value="1"/>
</dbReference>
<accession>A0ABU2HMJ0</accession>
<protein>
    <recommendedName>
        <fullName evidence="3">HAD-IIIC family phosphatase</fullName>
    </recommendedName>
</protein>
<dbReference type="InterPro" id="IPR036514">
    <property type="entry name" value="SGNH_hydro_sf"/>
</dbReference>
<proteinExistence type="predicted"/>
<evidence type="ECO:0000313" key="2">
    <source>
        <dbReference type="Proteomes" id="UP001269144"/>
    </source>
</evidence>
<dbReference type="InterPro" id="IPR010037">
    <property type="entry name" value="FkbH_domain"/>
</dbReference>
<dbReference type="InterPro" id="IPR036412">
    <property type="entry name" value="HAD-like_sf"/>
</dbReference>
<dbReference type="EMBL" id="JAVQLW010000001">
    <property type="protein sequence ID" value="MDS9466255.1"/>
    <property type="molecule type" value="Genomic_DNA"/>
</dbReference>
<evidence type="ECO:0008006" key="3">
    <source>
        <dbReference type="Google" id="ProtNLM"/>
    </source>
</evidence>
<dbReference type="RefSeq" id="WP_311158448.1">
    <property type="nucleotide sequence ID" value="NZ_JAVQLW010000001.1"/>
</dbReference>
<name>A0ABU2HMJ0_9RHOB</name>
<reference evidence="2" key="1">
    <citation type="submission" date="2023-07" db="EMBL/GenBank/DDBJ databases">
        <title>Paracoccus sp. MBLB3053 whole genome sequence.</title>
        <authorList>
            <person name="Hwang C.Y."/>
            <person name="Cho E.-S."/>
            <person name="Seo M.-J."/>
        </authorList>
    </citation>
    <scope>NUCLEOTIDE SEQUENCE [LARGE SCALE GENOMIC DNA]</scope>
    <source>
        <strain evidence="2">MBLB3053</strain>
    </source>
</reference>
<evidence type="ECO:0000313" key="1">
    <source>
        <dbReference type="EMBL" id="MDS9466255.1"/>
    </source>
</evidence>
<comment type="caution">
    <text evidence="1">The sequence shown here is derived from an EMBL/GenBank/DDBJ whole genome shotgun (WGS) entry which is preliminary data.</text>
</comment>
<keyword evidence="2" id="KW-1185">Reference proteome</keyword>
<gene>
    <name evidence="1" type="ORF">RGQ15_01540</name>
</gene>
<organism evidence="1 2">
    <name type="scientific">Paracoccus aurantius</name>
    <dbReference type="NCBI Taxonomy" id="3073814"/>
    <lineage>
        <taxon>Bacteria</taxon>
        <taxon>Pseudomonadati</taxon>
        <taxon>Pseudomonadota</taxon>
        <taxon>Alphaproteobacteria</taxon>
        <taxon>Rhodobacterales</taxon>
        <taxon>Paracoccaceae</taxon>
        <taxon>Paracoccus</taxon>
    </lineage>
</organism>
<dbReference type="NCBIfam" id="TIGR01686">
    <property type="entry name" value="FkbH"/>
    <property type="match status" value="1"/>
</dbReference>
<dbReference type="Gene3D" id="3.40.50.1110">
    <property type="entry name" value="SGNH hydrolase"/>
    <property type="match status" value="1"/>
</dbReference>
<dbReference type="Gene3D" id="3.40.50.1000">
    <property type="entry name" value="HAD superfamily/HAD-like"/>
    <property type="match status" value="1"/>
</dbReference>
<dbReference type="InterPro" id="IPR023214">
    <property type="entry name" value="HAD_sf"/>
</dbReference>
<sequence length="585" mass="66161">MSDDRFKEVKNEIKLVIWDLDETFWQGTLSEGGATPVKAHLEMIRVLVDRGIMVSVCSKNDHAAARARLVELGVWDLFVFPHIEWTPKGAAIKSMVERMGLRPANVVFLDDNHLNLQEVAFFCPDMACIDAAGATDGTSEDLTALLDLPECRGKDDRSHKRLQQYKVMERREVEQQSTGLSNEDFLRQSGIELRIVTELDQRMDRVHELINRTNQLNFTKQRVHTEAEKDELTALLRVPGVHAGLIEVRDRYGDYGIVGFFCIRRRFSGTTVHHFAFSCRTLNMGVEQWVWHHLGRPEIEIVKPIANGLQEPAMVDWITQVEDFGAPAEAAMTRSVALVGGCDLQQVSFYCGARRTEFVNRQDDQGVIVRYDDAGFLLNPRDASLAQNWVLRRVAGHSLAEMQAADESFAQSDTIIVSLFFAFRSDNLFAHEGQGQPDRYLVTIPPKRLAALSRDPRIAVRMLRSLRHLKLPVEKRLDIMRAALSRVHGLKRSDAHLFVLGTSLRGGPAGRMMEERKAFNRMCRDFCATHHGAVFIDIDTVVPQKEFVDSDHYTRKGYHRIAEAINAAAPTMPPEDEPEALQPAV</sequence>
<dbReference type="Proteomes" id="UP001269144">
    <property type="component" value="Unassembled WGS sequence"/>
</dbReference>